<comment type="caution">
    <text evidence="1">The sequence shown here is derived from an EMBL/GenBank/DDBJ whole genome shotgun (WGS) entry which is preliminary data.</text>
</comment>
<sequence>MNDNSENEIIWTGDLNDDCTARWAGLMLRAEWMDGPHWWWAVSDMATGEQIISSNNDPQECTSGTSARERAEKAAREWYPRMTNWKPAVPELQHSSPPFLTHGLPTELTRVMAGYGFRPVADLSGIPDAVLLLKRQTWNTNRAIVVVCPGSPPTSLHDYMRQLRSSVAFRCRFLPVLWGIGIQVVLISPGLAQRGIDPSQHVARFDNQWAIVQSIFLVDPDAGTHQEARSWGQYVTGKFQDAISKILFLRHAKALFIQAVRATAHLPSMLRERAADVTGLEMHSFDASYLEFLDTQILLSPRGPEWTALLRARRAALQPFCDISLLRGRVHIGDTDFTVQIHPQTKAVVHWEQHDNAA</sequence>
<dbReference type="AlphaFoldDB" id="A0A512M240"/>
<accession>A0A512M240</accession>
<dbReference type="EMBL" id="BKAG01000001">
    <property type="protein sequence ID" value="GEP40795.1"/>
    <property type="molecule type" value="Genomic_DNA"/>
</dbReference>
<protein>
    <submittedName>
        <fullName evidence="1">Uncharacterized protein</fullName>
    </submittedName>
</protein>
<keyword evidence="2" id="KW-1185">Reference proteome</keyword>
<organism evidence="1 2">
    <name type="scientific">Brevifollis gellanilyticus</name>
    <dbReference type="NCBI Taxonomy" id="748831"/>
    <lineage>
        <taxon>Bacteria</taxon>
        <taxon>Pseudomonadati</taxon>
        <taxon>Verrucomicrobiota</taxon>
        <taxon>Verrucomicrobiia</taxon>
        <taxon>Verrucomicrobiales</taxon>
        <taxon>Verrucomicrobiaceae</taxon>
    </lineage>
</organism>
<dbReference type="Proteomes" id="UP000321577">
    <property type="component" value="Unassembled WGS sequence"/>
</dbReference>
<name>A0A512M240_9BACT</name>
<evidence type="ECO:0000313" key="1">
    <source>
        <dbReference type="EMBL" id="GEP40795.1"/>
    </source>
</evidence>
<dbReference type="OrthoDB" id="3078380at2"/>
<evidence type="ECO:0000313" key="2">
    <source>
        <dbReference type="Proteomes" id="UP000321577"/>
    </source>
</evidence>
<reference evidence="1 2" key="1">
    <citation type="submission" date="2019-07" db="EMBL/GenBank/DDBJ databases">
        <title>Whole genome shotgun sequence of Brevifollis gellanilyticus NBRC 108608.</title>
        <authorList>
            <person name="Hosoyama A."/>
            <person name="Uohara A."/>
            <person name="Ohji S."/>
            <person name="Ichikawa N."/>
        </authorList>
    </citation>
    <scope>NUCLEOTIDE SEQUENCE [LARGE SCALE GENOMIC DNA]</scope>
    <source>
        <strain evidence="1 2">NBRC 108608</strain>
    </source>
</reference>
<dbReference type="RefSeq" id="WP_146848283.1">
    <property type="nucleotide sequence ID" value="NZ_BKAG01000001.1"/>
</dbReference>
<proteinExistence type="predicted"/>
<gene>
    <name evidence="1" type="ORF">BGE01nite_00860</name>
</gene>